<evidence type="ECO:0000256" key="9">
    <source>
        <dbReference type="ARBA" id="ARBA00023203"/>
    </source>
</evidence>
<dbReference type="PROSITE" id="PS51456">
    <property type="entry name" value="MYOSIN_MOTOR"/>
    <property type="match status" value="1"/>
</dbReference>
<dbReference type="GO" id="GO:0016459">
    <property type="term" value="C:myosin complex"/>
    <property type="evidence" value="ECO:0007669"/>
    <property type="project" value="UniProtKB-KW"/>
</dbReference>
<keyword evidence="2" id="KW-0677">Repeat</keyword>
<dbReference type="Pfam" id="PF00063">
    <property type="entry name" value="Myosin_head"/>
    <property type="match status" value="2"/>
</dbReference>
<evidence type="ECO:0000313" key="14">
    <source>
        <dbReference type="Proteomes" id="UP000712600"/>
    </source>
</evidence>
<evidence type="ECO:0000256" key="7">
    <source>
        <dbReference type="ARBA" id="ARBA00023123"/>
    </source>
</evidence>
<sequence>MINEGKSNSILVSGESGAGKTETTKMLMRYLAYLGGRSGVEGRTVEQQVLESNPVLEAFGNAKTLRNNNSREKFKLGDPKSFHYLNQSKCYKLDGVDDTEEYLATRRAMDIVGISEEEQDAIFRVVAAILHLGNVEFAKGKEIDSSVLKDDKSRFHLDATAELLRCDAKSLEDALIKRAMVTPEEIITKTLDPDSATGSRDALAKTIYSRLFDWLVDKINNSIGQDPNSKTIIGVLDIYGFESFKTNSFEQFCINFTNEKLQQHFNQHVFKMEQEDYTKEEINWSYIEFVDNKDVLELIEKEMRRQAAAVKIQKSFRRHIARESYLRIRHSAIAVQTALRGMVARNEFRFRKQMKAATIIQARLRSHLAHSYYKKLQKAALSTQCGWRSRVARKELRTLKMAARDTGALREAKDKLEKRVEELTWRLQLEKRQRTELEEAKAQESAKQQEALQAMRLQVEEANAAVIREQEAARKAIEEAPPVIKETPVLVEDTEKINSLTSEVEALKASLDSERQAAEKLRKAFSEAEARNSELATELENATRKADQLHESMFLTGVANEDISYMALLLGFLRRCGVAMLVFDATTVVGMGENGLQTNGDCRCSHGFIDYYFGRSPTTSSPLLPAGK</sequence>
<evidence type="ECO:0000256" key="1">
    <source>
        <dbReference type="ARBA" id="ARBA00008049"/>
    </source>
</evidence>
<dbReference type="GO" id="GO:0005737">
    <property type="term" value="C:cytoplasm"/>
    <property type="evidence" value="ECO:0007669"/>
    <property type="project" value="TreeGrafter"/>
</dbReference>
<evidence type="ECO:0000256" key="6">
    <source>
        <dbReference type="ARBA" id="ARBA00023054"/>
    </source>
</evidence>
<keyword evidence="8 10" id="KW-0505">Motor protein</keyword>
<dbReference type="Gene3D" id="3.40.850.10">
    <property type="entry name" value="Kinesin motor domain"/>
    <property type="match status" value="1"/>
</dbReference>
<proteinExistence type="inferred from homology"/>
<dbReference type="Pfam" id="PF00612">
    <property type="entry name" value="IQ"/>
    <property type="match status" value="4"/>
</dbReference>
<evidence type="ECO:0000313" key="13">
    <source>
        <dbReference type="EMBL" id="KAF3537962.1"/>
    </source>
</evidence>
<dbReference type="GO" id="GO:0030048">
    <property type="term" value="P:actin filament-based movement"/>
    <property type="evidence" value="ECO:0007669"/>
    <property type="project" value="UniProtKB-ARBA"/>
</dbReference>
<evidence type="ECO:0000256" key="10">
    <source>
        <dbReference type="PROSITE-ProRule" id="PRU00782"/>
    </source>
</evidence>
<name>A0A8S9QE16_BRACR</name>
<dbReference type="PRINTS" id="PR00193">
    <property type="entry name" value="MYOSINHEAVY"/>
</dbReference>
<keyword evidence="4 10" id="KW-0067">ATP-binding</keyword>
<feature type="coiled-coil region" evidence="11">
    <location>
        <begin position="413"/>
        <end position="552"/>
    </location>
</feature>
<dbReference type="GO" id="GO:0007015">
    <property type="term" value="P:actin filament organization"/>
    <property type="evidence" value="ECO:0007669"/>
    <property type="project" value="TreeGrafter"/>
</dbReference>
<comment type="similarity">
    <text evidence="1">Belongs to the TRAFAC class myosin-kinesin ATPase superfamily. Myosin family. Plant myosin class XI subfamily.</text>
</comment>
<dbReference type="PANTHER" id="PTHR13140:SF800">
    <property type="entry name" value="BNAA02G04890D PROTEIN"/>
    <property type="match status" value="1"/>
</dbReference>
<dbReference type="FunFam" id="1.20.5.190:FF:000001">
    <property type="entry name" value="unconventional myosin-Va"/>
    <property type="match status" value="2"/>
</dbReference>
<comment type="caution">
    <text evidence="10">Lacks conserved residue(s) required for the propagation of feature annotation.</text>
</comment>
<dbReference type="Gene3D" id="1.20.120.720">
    <property type="entry name" value="Myosin VI head, motor domain, U50 subdomain"/>
    <property type="match status" value="1"/>
</dbReference>
<dbReference type="InterPro" id="IPR036961">
    <property type="entry name" value="Kinesin_motor_dom_sf"/>
</dbReference>
<dbReference type="GO" id="GO:0000146">
    <property type="term" value="F:microfilament motor activity"/>
    <property type="evidence" value="ECO:0007669"/>
    <property type="project" value="TreeGrafter"/>
</dbReference>
<keyword evidence="6 11" id="KW-0175">Coiled coil</keyword>
<evidence type="ECO:0000256" key="8">
    <source>
        <dbReference type="ARBA" id="ARBA00023175"/>
    </source>
</evidence>
<evidence type="ECO:0000256" key="2">
    <source>
        <dbReference type="ARBA" id="ARBA00022737"/>
    </source>
</evidence>
<dbReference type="PANTHER" id="PTHR13140">
    <property type="entry name" value="MYOSIN"/>
    <property type="match status" value="1"/>
</dbReference>
<evidence type="ECO:0000256" key="4">
    <source>
        <dbReference type="ARBA" id="ARBA00022840"/>
    </source>
</evidence>
<dbReference type="Gene3D" id="1.20.58.530">
    <property type="match status" value="1"/>
</dbReference>
<dbReference type="FunFam" id="1.20.120.720:FF:000011">
    <property type="entry name" value="Myosin 2"/>
    <property type="match status" value="1"/>
</dbReference>
<dbReference type="GO" id="GO:0005524">
    <property type="term" value="F:ATP binding"/>
    <property type="evidence" value="ECO:0007669"/>
    <property type="project" value="UniProtKB-UniRule"/>
</dbReference>
<dbReference type="SUPFAM" id="SSF52540">
    <property type="entry name" value="P-loop containing nucleoside triphosphate hydrolases"/>
    <property type="match status" value="1"/>
</dbReference>
<dbReference type="Gene3D" id="1.10.10.820">
    <property type="match status" value="1"/>
</dbReference>
<feature type="binding site" evidence="10">
    <location>
        <begin position="14"/>
        <end position="21"/>
    </location>
    <ligand>
        <name>ATP</name>
        <dbReference type="ChEBI" id="CHEBI:30616"/>
    </ligand>
</feature>
<dbReference type="GO" id="GO:0005516">
    <property type="term" value="F:calmodulin binding"/>
    <property type="evidence" value="ECO:0007669"/>
    <property type="project" value="UniProtKB-KW"/>
</dbReference>
<evidence type="ECO:0000256" key="5">
    <source>
        <dbReference type="ARBA" id="ARBA00022860"/>
    </source>
</evidence>
<dbReference type="GO" id="GO:0016020">
    <property type="term" value="C:membrane"/>
    <property type="evidence" value="ECO:0007669"/>
    <property type="project" value="TreeGrafter"/>
</dbReference>
<dbReference type="PROSITE" id="PS50096">
    <property type="entry name" value="IQ"/>
    <property type="match status" value="4"/>
</dbReference>
<feature type="domain" description="Myosin motor" evidence="12">
    <location>
        <begin position="1"/>
        <end position="302"/>
    </location>
</feature>
<protein>
    <recommendedName>
        <fullName evidence="12">Myosin motor domain-containing protein</fullName>
    </recommendedName>
</protein>
<dbReference type="SMART" id="SM00015">
    <property type="entry name" value="IQ"/>
    <property type="match status" value="4"/>
</dbReference>
<dbReference type="EMBL" id="QGKX02001290">
    <property type="protein sequence ID" value="KAF3537962.1"/>
    <property type="molecule type" value="Genomic_DNA"/>
</dbReference>
<dbReference type="AlphaFoldDB" id="A0A8S9QE16"/>
<keyword evidence="9 10" id="KW-0009">Actin-binding</keyword>
<evidence type="ECO:0000256" key="11">
    <source>
        <dbReference type="SAM" id="Coils"/>
    </source>
</evidence>
<reference evidence="13" key="1">
    <citation type="submission" date="2019-12" db="EMBL/GenBank/DDBJ databases">
        <title>Genome sequencing and annotation of Brassica cretica.</title>
        <authorList>
            <person name="Studholme D.J."/>
            <person name="Sarris P."/>
        </authorList>
    </citation>
    <scope>NUCLEOTIDE SEQUENCE</scope>
    <source>
        <strain evidence="13">PFS-109/04</strain>
        <tissue evidence="13">Leaf</tissue>
    </source>
</reference>
<accession>A0A8S9QE16</accession>
<evidence type="ECO:0000256" key="3">
    <source>
        <dbReference type="ARBA" id="ARBA00022741"/>
    </source>
</evidence>
<keyword evidence="5" id="KW-0112">Calmodulin-binding</keyword>
<comment type="caution">
    <text evidence="13">The sequence shown here is derived from an EMBL/GenBank/DDBJ whole genome shotgun (WGS) entry which is preliminary data.</text>
</comment>
<dbReference type="InterPro" id="IPR027417">
    <property type="entry name" value="P-loop_NTPase"/>
</dbReference>
<dbReference type="InterPro" id="IPR000048">
    <property type="entry name" value="IQ_motif_EF-hand-BS"/>
</dbReference>
<dbReference type="GO" id="GO:0051015">
    <property type="term" value="F:actin filament binding"/>
    <property type="evidence" value="ECO:0007669"/>
    <property type="project" value="TreeGrafter"/>
</dbReference>
<gene>
    <name evidence="13" type="ORF">F2Q69_00019090</name>
</gene>
<dbReference type="Proteomes" id="UP000712600">
    <property type="component" value="Unassembled WGS sequence"/>
</dbReference>
<keyword evidence="7 10" id="KW-0518">Myosin</keyword>
<evidence type="ECO:0000259" key="12">
    <source>
        <dbReference type="PROSITE" id="PS51456"/>
    </source>
</evidence>
<dbReference type="Gene3D" id="1.20.5.190">
    <property type="match status" value="2"/>
</dbReference>
<dbReference type="InterPro" id="IPR001609">
    <property type="entry name" value="Myosin_head_motor_dom-like"/>
</dbReference>
<dbReference type="FunFam" id="1.10.10.820:FF:000001">
    <property type="entry name" value="Myosin heavy chain"/>
    <property type="match status" value="1"/>
</dbReference>
<keyword evidence="3 10" id="KW-0547">Nucleotide-binding</keyword>
<dbReference type="SMART" id="SM00242">
    <property type="entry name" value="MYSc"/>
    <property type="match status" value="1"/>
</dbReference>
<organism evidence="13 14">
    <name type="scientific">Brassica cretica</name>
    <name type="common">Mustard</name>
    <dbReference type="NCBI Taxonomy" id="69181"/>
    <lineage>
        <taxon>Eukaryota</taxon>
        <taxon>Viridiplantae</taxon>
        <taxon>Streptophyta</taxon>
        <taxon>Embryophyta</taxon>
        <taxon>Tracheophyta</taxon>
        <taxon>Spermatophyta</taxon>
        <taxon>Magnoliopsida</taxon>
        <taxon>eudicotyledons</taxon>
        <taxon>Gunneridae</taxon>
        <taxon>Pentapetalae</taxon>
        <taxon>rosids</taxon>
        <taxon>malvids</taxon>
        <taxon>Brassicales</taxon>
        <taxon>Brassicaceae</taxon>
        <taxon>Brassiceae</taxon>
        <taxon>Brassica</taxon>
    </lineage>
</organism>